<protein>
    <submittedName>
        <fullName evidence="2">Putative secreted protein</fullName>
    </submittedName>
</protein>
<keyword evidence="1" id="KW-0732">Signal</keyword>
<proteinExistence type="predicted"/>
<feature type="chain" id="PRO_5014844110" evidence="1">
    <location>
        <begin position="17"/>
        <end position="166"/>
    </location>
</feature>
<accession>A0A2M4DIH5</accession>
<dbReference type="AlphaFoldDB" id="A0A2M4DIH5"/>
<name>A0A2M4DIH5_ANODA</name>
<evidence type="ECO:0000313" key="2">
    <source>
        <dbReference type="EMBL" id="MBW77361.1"/>
    </source>
</evidence>
<dbReference type="EMBL" id="GGFL01013183">
    <property type="protein sequence ID" value="MBW77361.1"/>
    <property type="molecule type" value="Transcribed_RNA"/>
</dbReference>
<reference evidence="2" key="1">
    <citation type="submission" date="2018-01" db="EMBL/GenBank/DDBJ databases">
        <title>An insight into the sialome of Amazonian anophelines.</title>
        <authorList>
            <person name="Ribeiro J.M."/>
            <person name="Scarpassa V."/>
            <person name="Calvo E."/>
        </authorList>
    </citation>
    <scope>NUCLEOTIDE SEQUENCE</scope>
</reference>
<organism evidence="2">
    <name type="scientific">Anopheles darlingi</name>
    <name type="common">Mosquito</name>
    <dbReference type="NCBI Taxonomy" id="43151"/>
    <lineage>
        <taxon>Eukaryota</taxon>
        <taxon>Metazoa</taxon>
        <taxon>Ecdysozoa</taxon>
        <taxon>Arthropoda</taxon>
        <taxon>Hexapoda</taxon>
        <taxon>Insecta</taxon>
        <taxon>Pterygota</taxon>
        <taxon>Neoptera</taxon>
        <taxon>Endopterygota</taxon>
        <taxon>Diptera</taxon>
        <taxon>Nematocera</taxon>
        <taxon>Culicoidea</taxon>
        <taxon>Culicidae</taxon>
        <taxon>Anophelinae</taxon>
        <taxon>Anopheles</taxon>
    </lineage>
</organism>
<feature type="signal peptide" evidence="1">
    <location>
        <begin position="1"/>
        <end position="16"/>
    </location>
</feature>
<sequence>MLYRFIALLPSLAVDASSTCNIFASSNSTSRSVIAWLMFIRRISTRSAISMIEMPRSVPSTMYRRSSYCILTSTLHVMSPFRFSYTTTGSVADFVERHRICRLFTNSNPSPCWCTFSTGGSANLDSTLVEIMLKISPIGPPSSFARNRQRRTEPLALPLVSLNGSR</sequence>
<evidence type="ECO:0000256" key="1">
    <source>
        <dbReference type="SAM" id="SignalP"/>
    </source>
</evidence>